<feature type="domain" description="Transcription regulator PadR N-terminal" evidence="2">
    <location>
        <begin position="15"/>
        <end position="82"/>
    </location>
</feature>
<evidence type="ECO:0000313" key="4">
    <source>
        <dbReference type="Proteomes" id="UP001595816"/>
    </source>
</evidence>
<sequence length="110" mass="12233">MTRLRRPSPQTIAVLQALAEEPTTWRYGYELCQMLDVKAGSMYPILIRLADRGLLETAWEAEPPPGRPARHLYRLTREGIATAETASATATDAAPAATERKGLRVRWEGV</sequence>
<dbReference type="PANTHER" id="PTHR33169:SF26">
    <property type="entry name" value="CONSERVED PROTEIN"/>
    <property type="match status" value="1"/>
</dbReference>
<evidence type="ECO:0000313" key="3">
    <source>
        <dbReference type="EMBL" id="MFC4130480.1"/>
    </source>
</evidence>
<organism evidence="3 4">
    <name type="scientific">Hamadaea flava</name>
    <dbReference type="NCBI Taxonomy" id="1742688"/>
    <lineage>
        <taxon>Bacteria</taxon>
        <taxon>Bacillati</taxon>
        <taxon>Actinomycetota</taxon>
        <taxon>Actinomycetes</taxon>
        <taxon>Micromonosporales</taxon>
        <taxon>Micromonosporaceae</taxon>
        <taxon>Hamadaea</taxon>
    </lineage>
</organism>
<feature type="compositionally biased region" description="Basic and acidic residues" evidence="1">
    <location>
        <begin position="98"/>
        <end position="110"/>
    </location>
</feature>
<evidence type="ECO:0000256" key="1">
    <source>
        <dbReference type="SAM" id="MobiDB-lite"/>
    </source>
</evidence>
<dbReference type="InterPro" id="IPR052509">
    <property type="entry name" value="Metal_resp_DNA-bind_regulator"/>
</dbReference>
<dbReference type="RefSeq" id="WP_253757817.1">
    <property type="nucleotide sequence ID" value="NZ_JAMZDZ010000001.1"/>
</dbReference>
<comment type="caution">
    <text evidence="3">The sequence shown here is derived from an EMBL/GenBank/DDBJ whole genome shotgun (WGS) entry which is preliminary data.</text>
</comment>
<feature type="compositionally biased region" description="Low complexity" evidence="1">
    <location>
        <begin position="85"/>
        <end position="97"/>
    </location>
</feature>
<proteinExistence type="predicted"/>
<feature type="region of interest" description="Disordered" evidence="1">
    <location>
        <begin position="85"/>
        <end position="110"/>
    </location>
</feature>
<protein>
    <submittedName>
        <fullName evidence="3">PadR family transcriptional regulator</fullName>
    </submittedName>
</protein>
<dbReference type="InterPro" id="IPR005149">
    <property type="entry name" value="Tscrpt_reg_PadR_N"/>
</dbReference>
<dbReference type="Gene3D" id="1.10.10.10">
    <property type="entry name" value="Winged helix-like DNA-binding domain superfamily/Winged helix DNA-binding domain"/>
    <property type="match status" value="1"/>
</dbReference>
<dbReference type="PANTHER" id="PTHR33169">
    <property type="entry name" value="PADR-FAMILY TRANSCRIPTIONAL REGULATOR"/>
    <property type="match status" value="1"/>
</dbReference>
<gene>
    <name evidence="3" type="ORF">ACFOZ4_07680</name>
</gene>
<keyword evidence="4" id="KW-1185">Reference proteome</keyword>
<dbReference type="Proteomes" id="UP001595816">
    <property type="component" value="Unassembled WGS sequence"/>
</dbReference>
<dbReference type="InterPro" id="IPR036390">
    <property type="entry name" value="WH_DNA-bd_sf"/>
</dbReference>
<name>A0ABV8LID4_9ACTN</name>
<dbReference type="Pfam" id="PF03551">
    <property type="entry name" value="PadR"/>
    <property type="match status" value="1"/>
</dbReference>
<dbReference type="SUPFAM" id="SSF46785">
    <property type="entry name" value="Winged helix' DNA-binding domain"/>
    <property type="match status" value="1"/>
</dbReference>
<evidence type="ECO:0000259" key="2">
    <source>
        <dbReference type="Pfam" id="PF03551"/>
    </source>
</evidence>
<reference evidence="4" key="1">
    <citation type="journal article" date="2019" name="Int. J. Syst. Evol. Microbiol.">
        <title>The Global Catalogue of Microorganisms (GCM) 10K type strain sequencing project: providing services to taxonomists for standard genome sequencing and annotation.</title>
        <authorList>
            <consortium name="The Broad Institute Genomics Platform"/>
            <consortium name="The Broad Institute Genome Sequencing Center for Infectious Disease"/>
            <person name="Wu L."/>
            <person name="Ma J."/>
        </authorList>
    </citation>
    <scope>NUCLEOTIDE SEQUENCE [LARGE SCALE GENOMIC DNA]</scope>
    <source>
        <strain evidence="4">CGMCC 4.7289</strain>
    </source>
</reference>
<accession>A0ABV8LID4</accession>
<dbReference type="EMBL" id="JBHSAY010000005">
    <property type="protein sequence ID" value="MFC4130480.1"/>
    <property type="molecule type" value="Genomic_DNA"/>
</dbReference>
<dbReference type="InterPro" id="IPR036388">
    <property type="entry name" value="WH-like_DNA-bd_sf"/>
</dbReference>